<dbReference type="STRING" id="1179773.BN6_02230"/>
<evidence type="ECO:0000256" key="1">
    <source>
        <dbReference type="SAM" id="MobiDB-lite"/>
    </source>
</evidence>
<dbReference type="eggNOG" id="COG2320">
    <property type="taxonomic scope" value="Bacteria"/>
</dbReference>
<evidence type="ECO:0000313" key="3">
    <source>
        <dbReference type="Proteomes" id="UP000006281"/>
    </source>
</evidence>
<dbReference type="BioCyc" id="SESP1179773:BN6_RS43150-MONOMER"/>
<dbReference type="SUPFAM" id="SSF81301">
    <property type="entry name" value="Nucleotidyltransferase"/>
    <property type="match status" value="1"/>
</dbReference>
<accession>K0JPZ1</accession>
<gene>
    <name evidence="2" type="ordered locus">BN6_02230</name>
</gene>
<dbReference type="OrthoDB" id="9799092at2"/>
<protein>
    <recommendedName>
        <fullName evidence="4">Dephospho-CoA kinase</fullName>
    </recommendedName>
</protein>
<dbReference type="KEGG" id="sesp:BN6_02230"/>
<feature type="region of interest" description="Disordered" evidence="1">
    <location>
        <begin position="156"/>
        <end position="179"/>
    </location>
</feature>
<reference evidence="2 3" key="1">
    <citation type="journal article" date="2012" name="BMC Genomics">
        <title>Complete genome sequence of Saccharothrix espanaensis DSM 44229T and comparison to the other completely sequenced Pseudonocardiaceae.</title>
        <authorList>
            <person name="Strobel T."/>
            <person name="Al-Dilaimi A."/>
            <person name="Blom J."/>
            <person name="Gessner A."/>
            <person name="Kalinowski J."/>
            <person name="Luzhetska M."/>
            <person name="Puhler A."/>
            <person name="Szczepanowski R."/>
            <person name="Bechthold A."/>
            <person name="Ruckert C."/>
        </authorList>
    </citation>
    <scope>NUCLEOTIDE SEQUENCE [LARGE SCALE GENOMIC DNA]</scope>
    <source>
        <strain evidence="3">ATCC 51144 / DSM 44229 / JCM 9112 / NBRC 15066 / NRRL 15764</strain>
    </source>
</reference>
<dbReference type="HOGENOM" id="CLU_1034018_0_0_11"/>
<organism evidence="2 3">
    <name type="scientific">Saccharothrix espanaensis (strain ATCC 51144 / DSM 44229 / JCM 9112 / NBRC 15066 / NRRL 15764)</name>
    <dbReference type="NCBI Taxonomy" id="1179773"/>
    <lineage>
        <taxon>Bacteria</taxon>
        <taxon>Bacillati</taxon>
        <taxon>Actinomycetota</taxon>
        <taxon>Actinomycetes</taxon>
        <taxon>Pseudonocardiales</taxon>
        <taxon>Pseudonocardiaceae</taxon>
        <taxon>Saccharothrix</taxon>
    </lineage>
</organism>
<dbReference type="PANTHER" id="PTHR34822:SF1">
    <property type="entry name" value="GRPB FAMILY PROTEIN"/>
    <property type="match status" value="1"/>
</dbReference>
<dbReference type="AlphaFoldDB" id="K0JPZ1"/>
<dbReference type="PATRIC" id="fig|1179773.3.peg.226"/>
<name>K0JPZ1_SACES</name>
<dbReference type="PANTHER" id="PTHR34822">
    <property type="entry name" value="GRPB DOMAIN PROTEIN (AFU_ORTHOLOGUE AFUA_1G01530)"/>
    <property type="match status" value="1"/>
</dbReference>
<dbReference type="InterPro" id="IPR043519">
    <property type="entry name" value="NT_sf"/>
</dbReference>
<evidence type="ECO:0000313" key="2">
    <source>
        <dbReference type="EMBL" id="CCH27556.1"/>
    </source>
</evidence>
<proteinExistence type="predicted"/>
<evidence type="ECO:0008006" key="4">
    <source>
        <dbReference type="Google" id="ProtNLM"/>
    </source>
</evidence>
<dbReference type="InterPro" id="IPR007344">
    <property type="entry name" value="GrpB/CoaE"/>
</dbReference>
<sequence>MRVEVLDGPGAREAARLLAGFGAGLITVAVVARPGLAALVVGTRPDPAADAVVTPDSVARLWERRVEPFALRWAGLRIGRPGPPVLHDHDPDLPVVARRLLDRLRTGLARDGWTYDHIGSTAVPGLRAKPFIDLQVGVTALPVEGSPEDDLLAAAGFRPPTGVRPDAPGVHRDYERQPGLAPPESYRKRLYVRPDPVGPAILHVRLVGSPWWAETVRFRDLLRTDPAVLAAYQEMKERSAREHGGGDDYDHYTRAKSAFFTDLPRADLF</sequence>
<dbReference type="Pfam" id="PF04229">
    <property type="entry name" value="GrpB"/>
    <property type="match status" value="1"/>
</dbReference>
<dbReference type="RefSeq" id="WP_015097670.1">
    <property type="nucleotide sequence ID" value="NC_019673.1"/>
</dbReference>
<dbReference type="EMBL" id="HE804045">
    <property type="protein sequence ID" value="CCH27556.1"/>
    <property type="molecule type" value="Genomic_DNA"/>
</dbReference>
<dbReference type="Gene3D" id="3.30.460.10">
    <property type="entry name" value="Beta Polymerase, domain 2"/>
    <property type="match status" value="1"/>
</dbReference>
<dbReference type="Proteomes" id="UP000006281">
    <property type="component" value="Chromosome"/>
</dbReference>
<keyword evidence="3" id="KW-1185">Reference proteome</keyword>